<comment type="caution">
    <text evidence="1">The sequence shown here is derived from an EMBL/GenBank/DDBJ whole genome shotgun (WGS) entry which is preliminary data.</text>
</comment>
<dbReference type="EMBL" id="JACIIK010000013">
    <property type="protein sequence ID" value="MBB6205547.1"/>
    <property type="molecule type" value="Genomic_DNA"/>
</dbReference>
<protein>
    <submittedName>
        <fullName evidence="1">Uncharacterized protein</fullName>
    </submittedName>
</protein>
<name>A0AAW3V3M0_9BURK</name>
<reference evidence="1 2" key="1">
    <citation type="submission" date="2020-08" db="EMBL/GenBank/DDBJ databases">
        <title>Genomic Encyclopedia of Type Strains, Phase IV (KMG-V): Genome sequencing to study the core and pangenomes of soil and plant-associated prokaryotes.</title>
        <authorList>
            <person name="Whitman W."/>
        </authorList>
    </citation>
    <scope>NUCLEOTIDE SEQUENCE [LARGE SCALE GENOMIC DNA]</scope>
    <source>
        <strain evidence="1 2">SEMIA 4013</strain>
    </source>
</reference>
<organism evidence="1 2">
    <name type="scientific">Paraburkholderia fungorum</name>
    <dbReference type="NCBI Taxonomy" id="134537"/>
    <lineage>
        <taxon>Bacteria</taxon>
        <taxon>Pseudomonadati</taxon>
        <taxon>Pseudomonadota</taxon>
        <taxon>Betaproteobacteria</taxon>
        <taxon>Burkholderiales</taxon>
        <taxon>Burkholderiaceae</taxon>
        <taxon>Paraburkholderia</taxon>
    </lineage>
</organism>
<dbReference type="Proteomes" id="UP000518681">
    <property type="component" value="Unassembled WGS sequence"/>
</dbReference>
<evidence type="ECO:0000313" key="1">
    <source>
        <dbReference type="EMBL" id="MBB6205547.1"/>
    </source>
</evidence>
<gene>
    <name evidence="1" type="ORF">GGD69_006442</name>
</gene>
<proteinExistence type="predicted"/>
<evidence type="ECO:0000313" key="2">
    <source>
        <dbReference type="Proteomes" id="UP000518681"/>
    </source>
</evidence>
<dbReference type="AlphaFoldDB" id="A0AAW3V3M0"/>
<accession>A0AAW3V3M0</accession>
<sequence length="35" mass="3679">MTIYAATKIGGGAAPAKLLEQRLLDLPLHGVEISM</sequence>